<dbReference type="Proteomes" id="UP000261600">
    <property type="component" value="Unplaced"/>
</dbReference>
<name>A0A3Q3KCL6_MONAL</name>
<feature type="region of interest" description="Disordered" evidence="1">
    <location>
        <begin position="61"/>
        <end position="86"/>
    </location>
</feature>
<proteinExistence type="predicted"/>
<evidence type="ECO:0000256" key="1">
    <source>
        <dbReference type="SAM" id="MobiDB-lite"/>
    </source>
</evidence>
<sequence length="86" mass="9987">LKGTGVHFGIAFQVAYLEMINEVIVCKNQQLFSPQPESPQPGWPLQRNRELPMETWKPFRCTAPRSSPLGSESVDKIKHRQRFRHK</sequence>
<accession>A0A3Q3KCL6</accession>
<keyword evidence="3" id="KW-1185">Reference proteome</keyword>
<protein>
    <submittedName>
        <fullName evidence="2">Uncharacterized protein</fullName>
    </submittedName>
</protein>
<dbReference type="AlphaFoldDB" id="A0A3Q3KCL6"/>
<evidence type="ECO:0000313" key="3">
    <source>
        <dbReference type="Proteomes" id="UP000261600"/>
    </source>
</evidence>
<reference evidence="2" key="2">
    <citation type="submission" date="2025-09" db="UniProtKB">
        <authorList>
            <consortium name="Ensembl"/>
        </authorList>
    </citation>
    <scope>IDENTIFICATION</scope>
</reference>
<dbReference type="Ensembl" id="ENSMALT00000027628.1">
    <property type="protein sequence ID" value="ENSMALP00000027126.1"/>
    <property type="gene ID" value="ENSMALG00000018821.1"/>
</dbReference>
<reference evidence="2" key="1">
    <citation type="submission" date="2025-08" db="UniProtKB">
        <authorList>
            <consortium name="Ensembl"/>
        </authorList>
    </citation>
    <scope>IDENTIFICATION</scope>
</reference>
<organism evidence="2 3">
    <name type="scientific">Monopterus albus</name>
    <name type="common">Swamp eel</name>
    <dbReference type="NCBI Taxonomy" id="43700"/>
    <lineage>
        <taxon>Eukaryota</taxon>
        <taxon>Metazoa</taxon>
        <taxon>Chordata</taxon>
        <taxon>Craniata</taxon>
        <taxon>Vertebrata</taxon>
        <taxon>Euteleostomi</taxon>
        <taxon>Actinopterygii</taxon>
        <taxon>Neopterygii</taxon>
        <taxon>Teleostei</taxon>
        <taxon>Neoteleostei</taxon>
        <taxon>Acanthomorphata</taxon>
        <taxon>Anabantaria</taxon>
        <taxon>Synbranchiformes</taxon>
        <taxon>Synbranchidae</taxon>
        <taxon>Monopterus</taxon>
    </lineage>
</organism>
<evidence type="ECO:0000313" key="2">
    <source>
        <dbReference type="Ensembl" id="ENSMALP00000027126.1"/>
    </source>
</evidence>
<feature type="compositionally biased region" description="Basic residues" evidence="1">
    <location>
        <begin position="77"/>
        <end position="86"/>
    </location>
</feature>